<dbReference type="EMBL" id="GBRH01229538">
    <property type="protein sequence ID" value="JAD68357.1"/>
    <property type="molecule type" value="Transcribed_RNA"/>
</dbReference>
<accession>A0A0A9CA08</accession>
<evidence type="ECO:0000313" key="1">
    <source>
        <dbReference type="EMBL" id="JAD68357.1"/>
    </source>
</evidence>
<sequence length="27" mass="3427">MHQSCWCNQKSGNLFAMKWTYLLFYYY</sequence>
<protein>
    <submittedName>
        <fullName evidence="1">Uncharacterized protein</fullName>
    </submittedName>
</protein>
<proteinExistence type="predicted"/>
<dbReference type="AlphaFoldDB" id="A0A0A9CA08"/>
<reference evidence="1" key="2">
    <citation type="journal article" date="2015" name="Data Brief">
        <title>Shoot transcriptome of the giant reed, Arundo donax.</title>
        <authorList>
            <person name="Barrero R.A."/>
            <person name="Guerrero F.D."/>
            <person name="Moolhuijzen P."/>
            <person name="Goolsby J.A."/>
            <person name="Tidwell J."/>
            <person name="Bellgard S.E."/>
            <person name="Bellgard M.I."/>
        </authorList>
    </citation>
    <scope>NUCLEOTIDE SEQUENCE</scope>
    <source>
        <tissue evidence="1">Shoot tissue taken approximately 20 cm above the soil surface</tissue>
    </source>
</reference>
<name>A0A0A9CA08_ARUDO</name>
<organism evidence="1">
    <name type="scientific">Arundo donax</name>
    <name type="common">Giant reed</name>
    <name type="synonym">Donax arundinaceus</name>
    <dbReference type="NCBI Taxonomy" id="35708"/>
    <lineage>
        <taxon>Eukaryota</taxon>
        <taxon>Viridiplantae</taxon>
        <taxon>Streptophyta</taxon>
        <taxon>Embryophyta</taxon>
        <taxon>Tracheophyta</taxon>
        <taxon>Spermatophyta</taxon>
        <taxon>Magnoliopsida</taxon>
        <taxon>Liliopsida</taxon>
        <taxon>Poales</taxon>
        <taxon>Poaceae</taxon>
        <taxon>PACMAD clade</taxon>
        <taxon>Arundinoideae</taxon>
        <taxon>Arundineae</taxon>
        <taxon>Arundo</taxon>
    </lineage>
</organism>
<reference evidence="1" key="1">
    <citation type="submission" date="2014-09" db="EMBL/GenBank/DDBJ databases">
        <authorList>
            <person name="Magalhaes I.L.F."/>
            <person name="Oliveira U."/>
            <person name="Santos F.R."/>
            <person name="Vidigal T.H.D.A."/>
            <person name="Brescovit A.D."/>
            <person name="Santos A.J."/>
        </authorList>
    </citation>
    <scope>NUCLEOTIDE SEQUENCE</scope>
    <source>
        <tissue evidence="1">Shoot tissue taken approximately 20 cm above the soil surface</tissue>
    </source>
</reference>